<keyword evidence="2" id="KW-1185">Reference proteome</keyword>
<dbReference type="EMBL" id="MG765277">
    <property type="protein sequence ID" value="AUV59972.1"/>
    <property type="molecule type" value="Genomic_DNA"/>
</dbReference>
<proteinExistence type="predicted"/>
<dbReference type="KEGG" id="vg:54988521"/>
<protein>
    <submittedName>
        <fullName evidence="1">Uncharacterized protein</fullName>
    </submittedName>
</protein>
<name>A0A2K9VCM8_9CAUD</name>
<dbReference type="RefSeq" id="YP_009798076.1">
    <property type="nucleotide sequence ID" value="NC_047924.1"/>
</dbReference>
<reference evidence="1 2" key="1">
    <citation type="submission" date="2018-01" db="EMBL/GenBank/DDBJ databases">
        <title>Lactobacillus phages that infect wine-derived L. plantarum strains.</title>
        <authorList>
            <person name="Kyrkou I."/>
            <person name="Hestbjerg Hansen L."/>
        </authorList>
    </citation>
    <scope>NUCLEOTIDE SEQUENCE [LARGE SCALE GENOMIC DNA]</scope>
</reference>
<evidence type="ECO:0000313" key="2">
    <source>
        <dbReference type="Proteomes" id="UP000241463"/>
    </source>
</evidence>
<organism evidence="1 2">
    <name type="scientific">Lactobacillus phage Bacchae</name>
    <dbReference type="NCBI Taxonomy" id="2079429"/>
    <lineage>
        <taxon>Viruses</taxon>
        <taxon>Duplodnaviria</taxon>
        <taxon>Heunggongvirae</taxon>
        <taxon>Uroviricota</taxon>
        <taxon>Caudoviricetes</taxon>
        <taxon>Herelleviridae</taxon>
        <taxon>Harbinvirus</taxon>
        <taxon>Harbinvirus bacchae</taxon>
    </lineage>
</organism>
<dbReference type="GeneID" id="54988521"/>
<dbReference type="Proteomes" id="UP000241463">
    <property type="component" value="Segment"/>
</dbReference>
<accession>A0A2K9VCM8</accession>
<evidence type="ECO:0000313" key="1">
    <source>
        <dbReference type="EMBL" id="AUV59972.1"/>
    </source>
</evidence>
<sequence>MNLKDPKFKTDDTPVKFADFDAYVISLIYDKYVQLFRQKDADNKGIDASVELERTVDSIVDSKLHYALVKASKYFRINHINPVYYLSIVFSRHLYNDQNKKRLMNVPYEVGLVSETYQSYYQNGLKYDRTYHKNINGVPHETVMFLDNPYISFMYQYYGLLQKCRYDNIKMSKELRTYQYNNSIKIMTLDENKLDGMYREYVEYSRRLVKALNVRHPEMSLYVMQLCNYRYLGAMNTPILLFGTSRYSMSAISDIRSDETDNELYLHSLLYGLKKTYDSVYAATISDGDELKIIRDNLQTEKVSEYYDIINIGRKIIAYFSSDLVIRTKARKVFPKDLREQLLDRYDMPIINI</sequence>